<dbReference type="STRING" id="425265.A8PWS6"/>
<comment type="similarity">
    <text evidence="2 9">Belongs to the nucleoporin Nup85 family.</text>
</comment>
<dbReference type="Pfam" id="PF07575">
    <property type="entry name" value="Nucleopor_Nup85"/>
    <property type="match status" value="1"/>
</dbReference>
<reference evidence="10 11" key="1">
    <citation type="journal article" date="2007" name="Proc. Natl. Acad. Sci. U.S.A.">
        <title>Dandruff-associated Malassezia genomes reveal convergent and divergent virulence traits shared with plant and human fungal pathogens.</title>
        <authorList>
            <person name="Xu J."/>
            <person name="Saunders C.W."/>
            <person name="Hu P."/>
            <person name="Grant R.A."/>
            <person name="Boekhout T."/>
            <person name="Kuramae E.E."/>
            <person name="Kronstad J.W."/>
            <person name="Deangelis Y.M."/>
            <person name="Reeder N.L."/>
            <person name="Johnstone K.R."/>
            <person name="Leland M."/>
            <person name="Fieno A.M."/>
            <person name="Begley W.M."/>
            <person name="Sun Y."/>
            <person name="Lacey M.P."/>
            <person name="Chaudhary T."/>
            <person name="Keough T."/>
            <person name="Chu L."/>
            <person name="Sears R."/>
            <person name="Yuan B."/>
            <person name="Dawson T.L.Jr."/>
        </authorList>
    </citation>
    <scope>NUCLEOTIDE SEQUENCE [LARGE SCALE GENOMIC DNA]</scope>
    <source>
        <strain evidence="11">ATCC MYA-4612 / CBS 7966</strain>
    </source>
</reference>
<dbReference type="VEuPathDB" id="FungiDB:MGL_1203"/>
<comment type="subcellular location">
    <subcellularLocation>
        <location evidence="1 9">Nucleus</location>
        <location evidence="1 9">Nuclear pore complex</location>
    </subcellularLocation>
</comment>
<dbReference type="GO" id="GO:0031080">
    <property type="term" value="C:nuclear pore outer ring"/>
    <property type="evidence" value="ECO:0007669"/>
    <property type="project" value="TreeGrafter"/>
</dbReference>
<dbReference type="GeneID" id="5856240"/>
<evidence type="ECO:0000256" key="9">
    <source>
        <dbReference type="RuleBase" id="RU365073"/>
    </source>
</evidence>
<dbReference type="GO" id="GO:0017056">
    <property type="term" value="F:structural constituent of nuclear pore"/>
    <property type="evidence" value="ECO:0007669"/>
    <property type="project" value="TreeGrafter"/>
</dbReference>
<evidence type="ECO:0000256" key="2">
    <source>
        <dbReference type="ARBA" id="ARBA00005573"/>
    </source>
</evidence>
<dbReference type="OrthoDB" id="17644at2759"/>
<keyword evidence="3 9" id="KW-0813">Transport</keyword>
<evidence type="ECO:0000256" key="3">
    <source>
        <dbReference type="ARBA" id="ARBA00022448"/>
    </source>
</evidence>
<dbReference type="GO" id="GO:0045893">
    <property type="term" value="P:positive regulation of DNA-templated transcription"/>
    <property type="evidence" value="ECO:0007669"/>
    <property type="project" value="TreeGrafter"/>
</dbReference>
<keyword evidence="11" id="KW-1185">Reference proteome</keyword>
<dbReference type="RefSeq" id="XP_001731935.1">
    <property type="nucleotide sequence ID" value="XM_001731883.1"/>
</dbReference>
<comment type="subunit">
    <text evidence="9">Component of the nuclear pore complex (NPC).</text>
</comment>
<dbReference type="KEGG" id="mgl:MGL_1203"/>
<name>A8PWS6_MALGO</name>
<keyword evidence="7 9" id="KW-0906">Nuclear pore complex</keyword>
<dbReference type="InterPro" id="IPR011502">
    <property type="entry name" value="Nucleoporin_Nup85"/>
</dbReference>
<accession>A8PWS6</accession>
<comment type="function">
    <text evidence="9">Functions as a component of the nuclear pore complex (NPC).</text>
</comment>
<keyword evidence="4 9" id="KW-0509">mRNA transport</keyword>
<evidence type="ECO:0000313" key="11">
    <source>
        <dbReference type="Proteomes" id="UP000008837"/>
    </source>
</evidence>
<dbReference type="GO" id="GO:0031965">
    <property type="term" value="C:nuclear membrane"/>
    <property type="evidence" value="ECO:0007669"/>
    <property type="project" value="UniProtKB-UniRule"/>
</dbReference>
<comment type="caution">
    <text evidence="10">The sequence shown here is derived from an EMBL/GenBank/DDBJ whole genome shotgun (WGS) entry which is preliminary data.</text>
</comment>
<dbReference type="FunCoup" id="A8PWS6">
    <property type="interactions" value="71"/>
</dbReference>
<keyword evidence="9" id="KW-0472">Membrane</keyword>
<evidence type="ECO:0000256" key="1">
    <source>
        <dbReference type="ARBA" id="ARBA00004567"/>
    </source>
</evidence>
<dbReference type="InParanoid" id="A8PWS6"/>
<dbReference type="EMBL" id="AAYY01000003">
    <property type="protein sequence ID" value="EDP44721.1"/>
    <property type="molecule type" value="Genomic_DNA"/>
</dbReference>
<proteinExistence type="inferred from homology"/>
<evidence type="ECO:0000256" key="5">
    <source>
        <dbReference type="ARBA" id="ARBA00022927"/>
    </source>
</evidence>
<dbReference type="GO" id="GO:0006406">
    <property type="term" value="P:mRNA export from nucleus"/>
    <property type="evidence" value="ECO:0007669"/>
    <property type="project" value="TreeGrafter"/>
</dbReference>
<keyword evidence="8 9" id="KW-0539">Nucleus</keyword>
<evidence type="ECO:0000256" key="8">
    <source>
        <dbReference type="ARBA" id="ARBA00023242"/>
    </source>
</evidence>
<dbReference type="PANTHER" id="PTHR13373:SF21">
    <property type="entry name" value="NUCLEAR PORE COMPLEX PROTEIN NUP85"/>
    <property type="match status" value="1"/>
</dbReference>
<dbReference type="GO" id="GO:0006606">
    <property type="term" value="P:protein import into nucleus"/>
    <property type="evidence" value="ECO:0007669"/>
    <property type="project" value="TreeGrafter"/>
</dbReference>
<dbReference type="OMA" id="ELMEWLN"/>
<protein>
    <recommendedName>
        <fullName evidence="9">Nuclear pore complex protein Nup85</fullName>
    </recommendedName>
</protein>
<dbReference type="Proteomes" id="UP000008837">
    <property type="component" value="Unassembled WGS sequence"/>
</dbReference>
<evidence type="ECO:0000256" key="7">
    <source>
        <dbReference type="ARBA" id="ARBA00023132"/>
    </source>
</evidence>
<evidence type="ECO:0000256" key="6">
    <source>
        <dbReference type="ARBA" id="ARBA00023010"/>
    </source>
</evidence>
<keyword evidence="6 9" id="KW-0811">Translocation</keyword>
<dbReference type="AlphaFoldDB" id="A8PWS6"/>
<gene>
    <name evidence="10" type="ORF">MGL_1203</name>
</gene>
<dbReference type="PANTHER" id="PTHR13373">
    <property type="entry name" value="FROUNT PROTEIN-RELATED"/>
    <property type="match status" value="1"/>
</dbReference>
<sequence length="661" mass="75347">MQYYHRVGTLYCEALQAYLAALEPPQGEETEYERHVQDLHMIFHLARVLYVPEDGSGLGVVGEELMHWLNAHDVAPTTEQGQQIAQTIPPHQHPDYWDYILRCILRGFFGTGATVLQSYVNDTSSPTLQAIAAETVHMLQTVPRSTAYTTEQAFLSAHRHWHTSIRVFLSSFQRKMDVVESELSHTSSSANDMRLELEAQFRCLYELLCGVEDRVLEFSEDWKEALCAWGLLVLPAMKRDDVPEVVYHITHTLHMDETLPRECILSHITRGELIKCLKLCIPFDEWLATHMGDFFDKAQLLDTAEPTMMDEILLTWADTLVKEERLWRMSLSYLNAIHSETARSKMRSILFHVPLLSETNDDEHTHSECDFQKVEEVLGACIEYGMEDEVRLICRKLARELMDRHKYGLAIAYSVRARDARQVQVIADRMLHDYVTHDPAYYIASVDSVPRTLLDNVASMNGDAHAHGTDNDNESDIDVDVAATATTPFTSTSSIFSRNTFAPLVFHVKYRDFHQLFSQQDTWREAARVLVGLLTSEATPESFLSVLLVDALPFLQSTTDLYFSLPETYELLRITEKVMSVTDTQNSEQAADFYFYWLEQLLANQTASSPSVGDTSPAPKRRRELAHERMLVVRLALAQYISRITMEPGAGSIHSSLIFVP</sequence>
<evidence type="ECO:0000313" key="10">
    <source>
        <dbReference type="EMBL" id="EDP44721.1"/>
    </source>
</evidence>
<keyword evidence="5 9" id="KW-0653">Protein transport</keyword>
<evidence type="ECO:0000256" key="4">
    <source>
        <dbReference type="ARBA" id="ARBA00022816"/>
    </source>
</evidence>
<organism evidence="10 11">
    <name type="scientific">Malassezia globosa (strain ATCC MYA-4612 / CBS 7966)</name>
    <name type="common">Dandruff-associated fungus</name>
    <dbReference type="NCBI Taxonomy" id="425265"/>
    <lineage>
        <taxon>Eukaryota</taxon>
        <taxon>Fungi</taxon>
        <taxon>Dikarya</taxon>
        <taxon>Basidiomycota</taxon>
        <taxon>Ustilaginomycotina</taxon>
        <taxon>Malasseziomycetes</taxon>
        <taxon>Malasseziales</taxon>
        <taxon>Malasseziaceae</taxon>
        <taxon>Malassezia</taxon>
    </lineage>
</organism>